<sequence length="179" mass="19740">MSAALPRIRPVRVEDMPAITAIYAAQVTGGVATYEEDPPDVNEMRRRMQALLDQGYPYLVAECEGRVAGYAYAGSYRARRAYRFTVENTVYVDTAFHGRRIGSALLQALIETCIARGFRQMIAVIGDSANAVSVRLHERAGFRTVGVFQGIGRKHGRWLDLLQMQRALGEGAAGAPFDE</sequence>
<dbReference type="CDD" id="cd04301">
    <property type="entry name" value="NAT_SF"/>
    <property type="match status" value="1"/>
</dbReference>
<dbReference type="EMBL" id="SHMC01000007">
    <property type="protein sequence ID" value="TAA21865.1"/>
    <property type="molecule type" value="Genomic_DNA"/>
</dbReference>
<evidence type="ECO:0000313" key="3">
    <source>
        <dbReference type="Proteomes" id="UP000292627"/>
    </source>
</evidence>
<protein>
    <submittedName>
        <fullName evidence="2">N-acetyltransferase family protein</fullName>
    </submittedName>
</protein>
<proteinExistence type="predicted"/>
<dbReference type="RefSeq" id="WP_130552470.1">
    <property type="nucleotide sequence ID" value="NZ_SHMC01000007.1"/>
</dbReference>
<evidence type="ECO:0000259" key="1">
    <source>
        <dbReference type="PROSITE" id="PS51186"/>
    </source>
</evidence>
<comment type="caution">
    <text evidence="2">The sequence shown here is derived from an EMBL/GenBank/DDBJ whole genome shotgun (WGS) entry which is preliminary data.</text>
</comment>
<dbReference type="InterPro" id="IPR016181">
    <property type="entry name" value="Acyl_CoA_acyltransferase"/>
</dbReference>
<name>A0A4Q8L6K2_9GAMM</name>
<dbReference type="GO" id="GO:0016747">
    <property type="term" value="F:acyltransferase activity, transferring groups other than amino-acyl groups"/>
    <property type="evidence" value="ECO:0007669"/>
    <property type="project" value="InterPro"/>
</dbReference>
<reference evidence="2 3" key="1">
    <citation type="submission" date="2019-02" db="EMBL/GenBank/DDBJ databases">
        <title>WGS of Pseudoxanthomonas species novum from clinical isolates.</title>
        <authorList>
            <person name="Bernier A.-M."/>
            <person name="Bernard K."/>
            <person name="Vachon A."/>
        </authorList>
    </citation>
    <scope>NUCLEOTIDE SEQUENCE [LARGE SCALE GENOMIC DNA]</scope>
    <source>
        <strain evidence="2 3">NML171200</strain>
    </source>
</reference>
<accession>A0A4Q8L6K2</accession>
<dbReference type="PROSITE" id="PS51186">
    <property type="entry name" value="GNAT"/>
    <property type="match status" value="1"/>
</dbReference>
<dbReference type="Proteomes" id="UP000292627">
    <property type="component" value="Unassembled WGS sequence"/>
</dbReference>
<dbReference type="Pfam" id="PF13420">
    <property type="entry name" value="Acetyltransf_4"/>
    <property type="match status" value="1"/>
</dbReference>
<evidence type="ECO:0000313" key="2">
    <source>
        <dbReference type="EMBL" id="TAA21865.1"/>
    </source>
</evidence>
<dbReference type="InterPro" id="IPR000182">
    <property type="entry name" value="GNAT_dom"/>
</dbReference>
<dbReference type="SUPFAM" id="SSF55729">
    <property type="entry name" value="Acyl-CoA N-acyltransferases (Nat)"/>
    <property type="match status" value="1"/>
</dbReference>
<dbReference type="AlphaFoldDB" id="A0A4Q8L6K2"/>
<gene>
    <name evidence="2" type="ORF">EA660_16040</name>
</gene>
<organism evidence="2 3">
    <name type="scientific">Pseudoxanthomonas winnipegensis</name>
    <dbReference type="NCBI Taxonomy" id="2480810"/>
    <lineage>
        <taxon>Bacteria</taxon>
        <taxon>Pseudomonadati</taxon>
        <taxon>Pseudomonadota</taxon>
        <taxon>Gammaproteobacteria</taxon>
        <taxon>Lysobacterales</taxon>
        <taxon>Lysobacteraceae</taxon>
        <taxon>Pseudoxanthomonas</taxon>
    </lineage>
</organism>
<feature type="domain" description="N-acetyltransferase" evidence="1">
    <location>
        <begin position="6"/>
        <end position="163"/>
    </location>
</feature>
<dbReference type="Gene3D" id="3.40.630.30">
    <property type="match status" value="1"/>
</dbReference>
<keyword evidence="2" id="KW-0808">Transferase</keyword>
<dbReference type="PANTHER" id="PTHR43072">
    <property type="entry name" value="N-ACETYLTRANSFERASE"/>
    <property type="match status" value="1"/>
</dbReference>
<dbReference type="OrthoDB" id="5459937at2"/>
<dbReference type="PANTHER" id="PTHR43072:SF8">
    <property type="entry name" value="ACYLTRANSFERASE FABY-RELATED"/>
    <property type="match status" value="1"/>
</dbReference>